<dbReference type="PATRIC" id="fig|576784.4.peg.8775"/>
<proteinExistence type="predicted"/>
<dbReference type="EMBL" id="LK022848">
    <property type="protein sequence ID" value="CDR15070.1"/>
    <property type="molecule type" value="Genomic_DNA"/>
</dbReference>
<dbReference type="Gene3D" id="3.90.1750.20">
    <property type="entry name" value="Putative Large Serine Recombinase, Chain B, Domain 2"/>
    <property type="match status" value="1"/>
</dbReference>
<gene>
    <name evidence="5" type="ORF">SIRAN8550</name>
</gene>
<dbReference type="HOGENOM" id="CLU_010686_15_0_11"/>
<evidence type="ECO:0000313" key="5">
    <source>
        <dbReference type="EMBL" id="CDR15070.1"/>
    </source>
</evidence>
<dbReference type="Pfam" id="PF13408">
    <property type="entry name" value="Zn_ribbon_recom"/>
    <property type="match status" value="1"/>
</dbReference>
<dbReference type="PANTHER" id="PTHR30461:SF2">
    <property type="entry name" value="SERINE RECOMBINASE PINE-RELATED"/>
    <property type="match status" value="1"/>
</dbReference>
<protein>
    <submittedName>
        <fullName evidence="5">Integrase</fullName>
    </submittedName>
</protein>
<feature type="domain" description="Resolvase/invertase-type recombinase catalytic" evidence="3">
    <location>
        <begin position="1"/>
        <end position="86"/>
    </location>
</feature>
<dbReference type="InterPro" id="IPR025827">
    <property type="entry name" value="Zn_ribbon_recom_dom"/>
</dbReference>
<dbReference type="InterPro" id="IPR036162">
    <property type="entry name" value="Resolvase-like_N_sf"/>
</dbReference>
<dbReference type="InterPro" id="IPR038109">
    <property type="entry name" value="DNA_bind_recomb_sf"/>
</dbReference>
<sequence>MILWWRLDRAVRSMADMHELAKWARTYRKMLVFAEGPGGMLKLDFRNPLDPIAEIMVTLLAFAAQMEAQAIRERVQGASAAMRAMALRWRGARPPYGYMPAPMPDGAGQTLVPDPDAVKVIERIVRELIEGGNPTAIARSLNSDDPPIPTPRDHWALKQGRATGGRTGGPAYERGTKVERFKWGASTINSLLRSPALLGHKLHGGVPVRDASGRPVAATAEPILTREEFDNIAELLGTRARDTRPAVRKDTNALLLRVIFCAGCDGRMYYTKASGKRKTNVYGCRSAAHGVTCETPASIKAEWVEEYVKREFLQHAGRWEVIEIRKIPGYDPGPEIGEVSAELEAHMKQSGRFRSEAGRRLWEEKATALETRLEELEATPRRPPVEEEIRTGRTYADQWESEDDAGKRNMLLDAGARVLVKQSRAGGKHALDESRLAFDVAQHSDPEAEALEEARHQALL</sequence>
<name>A0A061A161_9ACTN</name>
<evidence type="ECO:0000259" key="3">
    <source>
        <dbReference type="PROSITE" id="PS51736"/>
    </source>
</evidence>
<dbReference type="SUPFAM" id="SSF53041">
    <property type="entry name" value="Resolvase-like"/>
    <property type="match status" value="1"/>
</dbReference>
<dbReference type="Gene3D" id="3.40.50.1390">
    <property type="entry name" value="Resolvase, N-terminal catalytic domain"/>
    <property type="match status" value="1"/>
</dbReference>
<dbReference type="GO" id="GO:0000150">
    <property type="term" value="F:DNA strand exchange activity"/>
    <property type="evidence" value="ECO:0007669"/>
    <property type="project" value="InterPro"/>
</dbReference>
<dbReference type="GO" id="GO:0003677">
    <property type="term" value="F:DNA binding"/>
    <property type="evidence" value="ECO:0007669"/>
    <property type="project" value="UniProtKB-KW"/>
</dbReference>
<accession>A0A061A161</accession>
<dbReference type="Pfam" id="PF07508">
    <property type="entry name" value="Recombinase"/>
    <property type="match status" value="1"/>
</dbReference>
<dbReference type="PROSITE" id="PS51737">
    <property type="entry name" value="RECOMBINASE_DNA_BIND"/>
    <property type="match status" value="1"/>
</dbReference>
<reference evidence="5" key="1">
    <citation type="submission" date="2014-05" db="EMBL/GenBank/DDBJ databases">
        <authorList>
            <person name="Horn Fabian"/>
        </authorList>
    </citation>
    <scope>NUCLEOTIDE SEQUENCE</scope>
</reference>
<dbReference type="PROSITE" id="PS51736">
    <property type="entry name" value="RECOMBINASES_3"/>
    <property type="match status" value="1"/>
</dbReference>
<evidence type="ECO:0000256" key="1">
    <source>
        <dbReference type="ARBA" id="ARBA00023125"/>
    </source>
</evidence>
<dbReference type="Pfam" id="PF00239">
    <property type="entry name" value="Resolvase"/>
    <property type="match status" value="1"/>
</dbReference>
<dbReference type="InterPro" id="IPR050639">
    <property type="entry name" value="SSR_resolvase"/>
</dbReference>
<evidence type="ECO:0000259" key="4">
    <source>
        <dbReference type="PROSITE" id="PS51737"/>
    </source>
</evidence>
<keyword evidence="1" id="KW-0238">DNA-binding</keyword>
<dbReference type="AlphaFoldDB" id="A0A061A161"/>
<dbReference type="PANTHER" id="PTHR30461">
    <property type="entry name" value="DNA-INVERTASE FROM LAMBDOID PROPHAGE"/>
    <property type="match status" value="1"/>
</dbReference>
<keyword evidence="2" id="KW-0233">DNA recombination</keyword>
<feature type="domain" description="Recombinase" evidence="4">
    <location>
        <begin position="95"/>
        <end position="242"/>
    </location>
</feature>
<organism evidence="5">
    <name type="scientific">Streptomyces iranensis</name>
    <dbReference type="NCBI Taxonomy" id="576784"/>
    <lineage>
        <taxon>Bacteria</taxon>
        <taxon>Bacillati</taxon>
        <taxon>Actinomycetota</taxon>
        <taxon>Actinomycetes</taxon>
        <taxon>Kitasatosporales</taxon>
        <taxon>Streptomycetaceae</taxon>
        <taxon>Streptomyces</taxon>
        <taxon>Streptomyces violaceusniger group</taxon>
    </lineage>
</organism>
<dbReference type="InterPro" id="IPR011109">
    <property type="entry name" value="DNA_bind_recombinase_dom"/>
</dbReference>
<evidence type="ECO:0000256" key="2">
    <source>
        <dbReference type="ARBA" id="ARBA00023172"/>
    </source>
</evidence>
<dbReference type="InterPro" id="IPR006119">
    <property type="entry name" value="Resolv_N"/>
</dbReference>